<dbReference type="FunCoup" id="D6WSE0">
    <property type="interactions" value="28"/>
</dbReference>
<reference evidence="1 2" key="2">
    <citation type="journal article" date="2010" name="Nucleic Acids Res.">
        <title>BeetleBase in 2010: revisions to provide comprehensive genomic information for Tribolium castaneum.</title>
        <authorList>
            <person name="Kim H.S."/>
            <person name="Murphy T."/>
            <person name="Xia J."/>
            <person name="Caragea D."/>
            <person name="Park Y."/>
            <person name="Beeman R.W."/>
            <person name="Lorenzen M.D."/>
            <person name="Butcher S."/>
            <person name="Manak J.R."/>
            <person name="Brown S.J."/>
        </authorList>
    </citation>
    <scope>GENOME REANNOTATION</scope>
    <source>
        <strain evidence="1 2">Georgia GA2</strain>
    </source>
</reference>
<dbReference type="InParanoid" id="D6WSE0"/>
<proteinExistence type="predicted"/>
<dbReference type="OMA" id="LIHEAYC"/>
<reference evidence="1 2" key="1">
    <citation type="journal article" date="2008" name="Nature">
        <title>The genome of the model beetle and pest Tribolium castaneum.</title>
        <authorList>
            <consortium name="Tribolium Genome Sequencing Consortium"/>
            <person name="Richards S."/>
            <person name="Gibbs R.A."/>
            <person name="Weinstock G.M."/>
            <person name="Brown S.J."/>
            <person name="Denell R."/>
            <person name="Beeman R.W."/>
            <person name="Gibbs R."/>
            <person name="Beeman R.W."/>
            <person name="Brown S.J."/>
            <person name="Bucher G."/>
            <person name="Friedrich M."/>
            <person name="Grimmelikhuijzen C.J."/>
            <person name="Klingler M."/>
            <person name="Lorenzen M."/>
            <person name="Richards S."/>
            <person name="Roth S."/>
            <person name="Schroder R."/>
            <person name="Tautz D."/>
            <person name="Zdobnov E.M."/>
            <person name="Muzny D."/>
            <person name="Gibbs R.A."/>
            <person name="Weinstock G.M."/>
            <person name="Attaway T."/>
            <person name="Bell S."/>
            <person name="Buhay C.J."/>
            <person name="Chandrabose M.N."/>
            <person name="Chavez D."/>
            <person name="Clerk-Blankenburg K.P."/>
            <person name="Cree A."/>
            <person name="Dao M."/>
            <person name="Davis C."/>
            <person name="Chacko J."/>
            <person name="Dinh H."/>
            <person name="Dugan-Rocha S."/>
            <person name="Fowler G."/>
            <person name="Garner T.T."/>
            <person name="Garnes J."/>
            <person name="Gnirke A."/>
            <person name="Hawes A."/>
            <person name="Hernandez J."/>
            <person name="Hines S."/>
            <person name="Holder M."/>
            <person name="Hume J."/>
            <person name="Jhangiani S.N."/>
            <person name="Joshi V."/>
            <person name="Khan Z.M."/>
            <person name="Jackson L."/>
            <person name="Kovar C."/>
            <person name="Kowis A."/>
            <person name="Lee S."/>
            <person name="Lewis L.R."/>
            <person name="Margolis J."/>
            <person name="Morgan M."/>
            <person name="Nazareth L.V."/>
            <person name="Nguyen N."/>
            <person name="Okwuonu G."/>
            <person name="Parker D."/>
            <person name="Richards S."/>
            <person name="Ruiz S.J."/>
            <person name="Santibanez J."/>
            <person name="Savard J."/>
            <person name="Scherer S.E."/>
            <person name="Schneider B."/>
            <person name="Sodergren E."/>
            <person name="Tautz D."/>
            <person name="Vattahil S."/>
            <person name="Villasana D."/>
            <person name="White C.S."/>
            <person name="Wright R."/>
            <person name="Park Y."/>
            <person name="Beeman R.W."/>
            <person name="Lord J."/>
            <person name="Oppert B."/>
            <person name="Lorenzen M."/>
            <person name="Brown S."/>
            <person name="Wang L."/>
            <person name="Savard J."/>
            <person name="Tautz D."/>
            <person name="Richards S."/>
            <person name="Weinstock G."/>
            <person name="Gibbs R.A."/>
            <person name="Liu Y."/>
            <person name="Worley K."/>
            <person name="Weinstock G."/>
            <person name="Elsik C.G."/>
            <person name="Reese J.T."/>
            <person name="Elhaik E."/>
            <person name="Landan G."/>
            <person name="Graur D."/>
            <person name="Arensburger P."/>
            <person name="Atkinson P."/>
            <person name="Beeman R.W."/>
            <person name="Beidler J."/>
            <person name="Brown S.J."/>
            <person name="Demuth J.P."/>
            <person name="Drury D.W."/>
            <person name="Du Y.Z."/>
            <person name="Fujiwara H."/>
            <person name="Lorenzen M."/>
            <person name="Maselli V."/>
            <person name="Osanai M."/>
            <person name="Park Y."/>
            <person name="Robertson H.M."/>
            <person name="Tu Z."/>
            <person name="Wang J.J."/>
            <person name="Wang S."/>
            <person name="Richards S."/>
            <person name="Song H."/>
            <person name="Zhang L."/>
            <person name="Sodergren E."/>
            <person name="Werner D."/>
            <person name="Stanke M."/>
            <person name="Morgenstern B."/>
            <person name="Solovyev V."/>
            <person name="Kosarev P."/>
            <person name="Brown G."/>
            <person name="Chen H.C."/>
            <person name="Ermolaeva O."/>
            <person name="Hlavina W."/>
            <person name="Kapustin Y."/>
            <person name="Kiryutin B."/>
            <person name="Kitts P."/>
            <person name="Maglott D."/>
            <person name="Pruitt K."/>
            <person name="Sapojnikov V."/>
            <person name="Souvorov A."/>
            <person name="Mackey A.J."/>
            <person name="Waterhouse R.M."/>
            <person name="Wyder S."/>
            <person name="Zdobnov E.M."/>
            <person name="Zdobnov E.M."/>
            <person name="Wyder S."/>
            <person name="Kriventseva E.V."/>
            <person name="Kadowaki T."/>
            <person name="Bork P."/>
            <person name="Aranda M."/>
            <person name="Bao R."/>
            <person name="Beermann A."/>
            <person name="Berns N."/>
            <person name="Bolognesi R."/>
            <person name="Bonneton F."/>
            <person name="Bopp D."/>
            <person name="Brown S.J."/>
            <person name="Bucher G."/>
            <person name="Butts T."/>
            <person name="Chaumot A."/>
            <person name="Denell R.E."/>
            <person name="Ferrier D.E."/>
            <person name="Friedrich M."/>
            <person name="Gordon C.M."/>
            <person name="Jindra M."/>
            <person name="Klingler M."/>
            <person name="Lan Q."/>
            <person name="Lattorff H.M."/>
            <person name="Laudet V."/>
            <person name="von Levetsow C."/>
            <person name="Liu Z."/>
            <person name="Lutz R."/>
            <person name="Lynch J.A."/>
            <person name="da Fonseca R.N."/>
            <person name="Posnien N."/>
            <person name="Reuter R."/>
            <person name="Roth S."/>
            <person name="Savard J."/>
            <person name="Schinko J.B."/>
            <person name="Schmitt C."/>
            <person name="Schoppmeier M."/>
            <person name="Schroder R."/>
            <person name="Shippy T.D."/>
            <person name="Simonnet F."/>
            <person name="Marques-Souza H."/>
            <person name="Tautz D."/>
            <person name="Tomoyasu Y."/>
            <person name="Trauner J."/>
            <person name="Van der Zee M."/>
            <person name="Vervoort M."/>
            <person name="Wittkopp N."/>
            <person name="Wimmer E.A."/>
            <person name="Yang X."/>
            <person name="Jones A.K."/>
            <person name="Sattelle D.B."/>
            <person name="Ebert P.R."/>
            <person name="Nelson D."/>
            <person name="Scott J.G."/>
            <person name="Beeman R.W."/>
            <person name="Muthukrishnan S."/>
            <person name="Kramer K.J."/>
            <person name="Arakane Y."/>
            <person name="Beeman R.W."/>
            <person name="Zhu Q."/>
            <person name="Hogenkamp D."/>
            <person name="Dixit R."/>
            <person name="Oppert B."/>
            <person name="Jiang H."/>
            <person name="Zou Z."/>
            <person name="Marshall J."/>
            <person name="Elpidina E."/>
            <person name="Vinokurov K."/>
            <person name="Oppert C."/>
            <person name="Zou Z."/>
            <person name="Evans J."/>
            <person name="Lu Z."/>
            <person name="Zhao P."/>
            <person name="Sumathipala N."/>
            <person name="Altincicek B."/>
            <person name="Vilcinskas A."/>
            <person name="Williams M."/>
            <person name="Hultmark D."/>
            <person name="Hetru C."/>
            <person name="Jiang H."/>
            <person name="Grimmelikhuijzen C.J."/>
            <person name="Hauser F."/>
            <person name="Cazzamali G."/>
            <person name="Williamson M."/>
            <person name="Park Y."/>
            <person name="Li B."/>
            <person name="Tanaka Y."/>
            <person name="Predel R."/>
            <person name="Neupert S."/>
            <person name="Schachtner J."/>
            <person name="Verleyen P."/>
            <person name="Raible F."/>
            <person name="Bork P."/>
            <person name="Friedrich M."/>
            <person name="Walden K.K."/>
            <person name="Robertson H.M."/>
            <person name="Angeli S."/>
            <person name="Foret S."/>
            <person name="Bucher G."/>
            <person name="Schuetz S."/>
            <person name="Maleszka R."/>
            <person name="Wimmer E.A."/>
            <person name="Beeman R.W."/>
            <person name="Lorenzen M."/>
            <person name="Tomoyasu Y."/>
            <person name="Miller S.C."/>
            <person name="Grossmann D."/>
            <person name="Bucher G."/>
        </authorList>
    </citation>
    <scope>NUCLEOTIDE SEQUENCE [LARGE SCALE GENOMIC DNA]</scope>
    <source>
        <strain evidence="1 2">Georgia GA2</strain>
    </source>
</reference>
<dbReference type="PANTHER" id="PTHR13244">
    <property type="entry name" value="ZINC FINGER MYND DOMAIN CONTAINING PROTEIN 10"/>
    <property type="match status" value="1"/>
</dbReference>
<dbReference type="GO" id="GO:0034451">
    <property type="term" value="C:centriolar satellite"/>
    <property type="evidence" value="ECO:0000318"/>
    <property type="project" value="GO_Central"/>
</dbReference>
<name>D6WSE0_TRICA</name>
<dbReference type="eggNOG" id="ENOG502QS3F">
    <property type="taxonomic scope" value="Eukaryota"/>
</dbReference>
<protein>
    <submittedName>
        <fullName evidence="1">Zinc finger MYND domain-containing protein 10 homolog-like Protein</fullName>
    </submittedName>
</protein>
<dbReference type="PANTHER" id="PTHR13244:SF7">
    <property type="entry name" value="ZINC FINGER MYND DOMAIN-CONTAINING PROTEIN 10"/>
    <property type="match status" value="1"/>
</dbReference>
<dbReference type="HOGENOM" id="CLU_034036_1_0_1"/>
<organism evidence="1 2">
    <name type="scientific">Tribolium castaneum</name>
    <name type="common">Red flour beetle</name>
    <dbReference type="NCBI Taxonomy" id="7070"/>
    <lineage>
        <taxon>Eukaryota</taxon>
        <taxon>Metazoa</taxon>
        <taxon>Ecdysozoa</taxon>
        <taxon>Arthropoda</taxon>
        <taxon>Hexapoda</taxon>
        <taxon>Insecta</taxon>
        <taxon>Pterygota</taxon>
        <taxon>Neoptera</taxon>
        <taxon>Endopterygota</taxon>
        <taxon>Coleoptera</taxon>
        <taxon>Polyphaga</taxon>
        <taxon>Cucujiformia</taxon>
        <taxon>Tenebrionidae</taxon>
        <taxon>Tenebrionidae incertae sedis</taxon>
        <taxon>Tribolium</taxon>
    </lineage>
</organism>
<dbReference type="Proteomes" id="UP000007266">
    <property type="component" value="Linkage group 7"/>
</dbReference>
<evidence type="ECO:0000313" key="2">
    <source>
        <dbReference type="Proteomes" id="UP000007266"/>
    </source>
</evidence>
<gene>
    <name evidence="1" type="primary">AUGUSTUS-3.0.2_09549</name>
    <name evidence="1" type="ORF">TcasGA2_TC009549</name>
</gene>
<dbReference type="STRING" id="7070.D6WSE0"/>
<dbReference type="GO" id="GO:0036158">
    <property type="term" value="P:outer dynein arm assembly"/>
    <property type="evidence" value="ECO:0000318"/>
    <property type="project" value="GO_Central"/>
</dbReference>
<dbReference type="AlphaFoldDB" id="D6WSE0"/>
<dbReference type="GO" id="GO:0044458">
    <property type="term" value="P:motile cilium assembly"/>
    <property type="evidence" value="ECO:0000318"/>
    <property type="project" value="GO_Central"/>
</dbReference>
<sequence length="384" mass="44087">MDNVLLPTEIEFYIETMVPQDIRHVGNKQWLEWHQRLQKLNQQALIEASQMREEHVKETLITFQKTPVLVHEAVLINIWKHKVLPQMLKLDPNPQNTFMGYTILYHEAVCVALLELVMYHGNCCDSLGDFSGDLLDYACGTTSQLLAIAKEPSHELLKQLEDLKFDIGIRCLSIIRYMAENLDRLPLSTTSRMYTTCDIPILFAQILTTRPWIRDGKQYSAGRWMDWDGEALGQAEAQVWLTLRQLLLDPACREYYTVTEARRAQLAKLMMLLTPVLMDQLAPLVELKQWLSHVTMGEQVAKGSRPVLLETVLEVKERIVAQAGGKWKKLAKEQLPVVFCNDQKTLMECAQTLSDAYNTDLIEKFEVKEKASCQQCGKSAIQRH</sequence>
<dbReference type="GO" id="GO:0036159">
    <property type="term" value="P:inner dynein arm assembly"/>
    <property type="evidence" value="ECO:0000318"/>
    <property type="project" value="GO_Central"/>
</dbReference>
<keyword evidence="2" id="KW-1185">Reference proteome</keyword>
<evidence type="ECO:0000313" key="1">
    <source>
        <dbReference type="EMBL" id="EFA06630.2"/>
    </source>
</evidence>
<dbReference type="GO" id="GO:0005737">
    <property type="term" value="C:cytoplasm"/>
    <property type="evidence" value="ECO:0000318"/>
    <property type="project" value="GO_Central"/>
</dbReference>
<accession>D6WSE0</accession>
<dbReference type="EMBL" id="KQ971352">
    <property type="protein sequence ID" value="EFA06630.2"/>
    <property type="molecule type" value="Genomic_DNA"/>
</dbReference>
<dbReference type="InterPro" id="IPR052298">
    <property type="entry name" value="ZMYND10"/>
</dbReference>